<evidence type="ECO:0000313" key="3">
    <source>
        <dbReference type="Proteomes" id="UP000054560"/>
    </source>
</evidence>
<feature type="region of interest" description="Disordered" evidence="1">
    <location>
        <begin position="72"/>
        <end position="94"/>
    </location>
</feature>
<accession>A0A0L0FVF1</accession>
<dbReference type="EMBL" id="KQ242101">
    <property type="protein sequence ID" value="KNC80830.1"/>
    <property type="molecule type" value="Genomic_DNA"/>
</dbReference>
<feature type="compositionally biased region" description="Polar residues" evidence="1">
    <location>
        <begin position="1"/>
        <end position="11"/>
    </location>
</feature>
<sequence>MLERTPSSQAVSADKRRRLDQQYTPPTPESIAADRQALHARMLKLSEELCSAVEAKNLPRAEALRGVLETLRATHDSHPTNKQEPREPRSWPEWPSNRYNLSNIMERDTKGALRETLKNAQISELDEACSLRWFYKVLSHLKAEQSTLDYFKSNHQRLVAWTLELQITQICSHETQATVDPTFRRLAKGHLKLSNVPVMEQMTYLMENHRRAHERCQTDAKFKQNLLNHCIVQLLEDTLGSRTNERTLQLHPK</sequence>
<gene>
    <name evidence="2" type="ORF">SARC_06812</name>
</gene>
<evidence type="ECO:0000256" key="1">
    <source>
        <dbReference type="SAM" id="MobiDB-lite"/>
    </source>
</evidence>
<evidence type="ECO:0000313" key="2">
    <source>
        <dbReference type="EMBL" id="KNC80830.1"/>
    </source>
</evidence>
<organism evidence="2 3">
    <name type="scientific">Sphaeroforma arctica JP610</name>
    <dbReference type="NCBI Taxonomy" id="667725"/>
    <lineage>
        <taxon>Eukaryota</taxon>
        <taxon>Ichthyosporea</taxon>
        <taxon>Ichthyophonida</taxon>
        <taxon>Sphaeroforma</taxon>
    </lineage>
</organism>
<dbReference type="GeneID" id="25907316"/>
<reference evidence="2 3" key="1">
    <citation type="submission" date="2011-02" db="EMBL/GenBank/DDBJ databases">
        <title>The Genome Sequence of Sphaeroforma arctica JP610.</title>
        <authorList>
            <consortium name="The Broad Institute Genome Sequencing Platform"/>
            <person name="Russ C."/>
            <person name="Cuomo C."/>
            <person name="Young S.K."/>
            <person name="Zeng Q."/>
            <person name="Gargeya S."/>
            <person name="Alvarado L."/>
            <person name="Berlin A."/>
            <person name="Chapman S.B."/>
            <person name="Chen Z."/>
            <person name="Freedman E."/>
            <person name="Gellesch M."/>
            <person name="Goldberg J."/>
            <person name="Griggs A."/>
            <person name="Gujja S."/>
            <person name="Heilman E."/>
            <person name="Heiman D."/>
            <person name="Howarth C."/>
            <person name="Mehta T."/>
            <person name="Neiman D."/>
            <person name="Pearson M."/>
            <person name="Roberts A."/>
            <person name="Saif S."/>
            <person name="Shea T."/>
            <person name="Shenoy N."/>
            <person name="Sisk P."/>
            <person name="Stolte C."/>
            <person name="Sykes S."/>
            <person name="White J."/>
            <person name="Yandava C."/>
            <person name="Burger G."/>
            <person name="Gray M.W."/>
            <person name="Holland P.W.H."/>
            <person name="King N."/>
            <person name="Lang F.B.F."/>
            <person name="Roger A.J."/>
            <person name="Ruiz-Trillo I."/>
            <person name="Haas B."/>
            <person name="Nusbaum C."/>
            <person name="Birren B."/>
        </authorList>
    </citation>
    <scope>NUCLEOTIDE SEQUENCE [LARGE SCALE GENOMIC DNA]</scope>
    <source>
        <strain evidence="2 3">JP610</strain>
    </source>
</reference>
<dbReference type="AlphaFoldDB" id="A0A0L0FVF1"/>
<dbReference type="RefSeq" id="XP_014154732.1">
    <property type="nucleotide sequence ID" value="XM_014299257.1"/>
</dbReference>
<proteinExistence type="predicted"/>
<dbReference type="Proteomes" id="UP000054560">
    <property type="component" value="Unassembled WGS sequence"/>
</dbReference>
<protein>
    <submittedName>
        <fullName evidence="2">Uncharacterized protein</fullName>
    </submittedName>
</protein>
<feature type="compositionally biased region" description="Basic and acidic residues" evidence="1">
    <location>
        <begin position="72"/>
        <end position="90"/>
    </location>
</feature>
<name>A0A0L0FVF1_9EUKA</name>
<feature type="region of interest" description="Disordered" evidence="1">
    <location>
        <begin position="1"/>
        <end position="32"/>
    </location>
</feature>
<keyword evidence="3" id="KW-1185">Reference proteome</keyword>